<keyword evidence="2" id="KW-1185">Reference proteome</keyword>
<organism evidence="1 2">
    <name type="scientific">Streptococcus pantholopis</name>
    <dbReference type="NCBI Taxonomy" id="1811193"/>
    <lineage>
        <taxon>Bacteria</taxon>
        <taxon>Bacillati</taxon>
        <taxon>Bacillota</taxon>
        <taxon>Bacilli</taxon>
        <taxon>Lactobacillales</taxon>
        <taxon>Streptococcaceae</taxon>
        <taxon>Streptococcus</taxon>
    </lineage>
</organism>
<name>A0A172Q510_9STRE</name>
<sequence>MTQRQFPSKDFPVFPEVSVEAGSEWINRNSPESVIGLIKTKEKAFSPNVLISIKKVEESYTFESNSAELADYTKNFKGLNIFANAVHEIDGRQWKIEEYAYVDERIGILAQLVAVTFIPIKDAKFMINFTGTVGLREEAKNKDYEEIQNMLRSAKIK</sequence>
<dbReference type="Proteomes" id="UP000077317">
    <property type="component" value="Chromosome"/>
</dbReference>
<dbReference type="OrthoDB" id="5146554at2"/>
<dbReference type="EMBL" id="CP014699">
    <property type="protein sequence ID" value="AND78536.1"/>
    <property type="molecule type" value="Genomic_DNA"/>
</dbReference>
<evidence type="ECO:0000313" key="2">
    <source>
        <dbReference type="Proteomes" id="UP000077317"/>
    </source>
</evidence>
<dbReference type="AlphaFoldDB" id="A0A172Q510"/>
<dbReference type="KEGG" id="spat:A0O21_00125"/>
<gene>
    <name evidence="1" type="ORF">A0O21_00125</name>
</gene>
<accession>A0A172Q510</accession>
<dbReference type="STRING" id="1811193.A0O21_00125"/>
<protein>
    <recommendedName>
        <fullName evidence="3">DUF1795 domain-containing protein</fullName>
    </recommendedName>
</protein>
<dbReference type="RefSeq" id="WP_067059846.1">
    <property type="nucleotide sequence ID" value="NZ_CP014699.1"/>
</dbReference>
<evidence type="ECO:0008006" key="3">
    <source>
        <dbReference type="Google" id="ProtNLM"/>
    </source>
</evidence>
<reference evidence="2" key="2">
    <citation type="submission" date="2016-03" db="EMBL/GenBank/DDBJ databases">
        <title>Streptococcus antelopensis sp. nov., isolated from the feces of the Tibetan antelope (Pantholops hodgsonii) in Hoh Xil National Nature Reserve, Qinghai, China.</title>
        <authorList>
            <person name="Bai X."/>
        </authorList>
    </citation>
    <scope>NUCLEOTIDE SEQUENCE [LARGE SCALE GENOMIC DNA]</scope>
    <source>
        <strain evidence="2">TA 26</strain>
    </source>
</reference>
<dbReference type="Gene3D" id="3.40.1000.10">
    <property type="entry name" value="Mog1/PsbP, alpha/beta/alpha sandwich"/>
    <property type="match status" value="1"/>
</dbReference>
<proteinExistence type="predicted"/>
<evidence type="ECO:0000313" key="1">
    <source>
        <dbReference type="EMBL" id="AND78536.1"/>
    </source>
</evidence>
<reference evidence="1 2" key="1">
    <citation type="journal article" date="2016" name="Int. J. Syst. Evol. Microbiol.">
        <title>Streptococcuspantholopis sp. nov., isolated from faeces of the Tibetan antelope (Pantholops hodgsonii).</title>
        <authorList>
            <person name="Bai X."/>
            <person name="Xiong Y."/>
            <person name="Lu S."/>
            <person name="Jin D."/>
            <person name="Lai X."/>
            <person name="Yang J."/>
            <person name="Niu L."/>
            <person name="Hu S."/>
            <person name="Meng X."/>
            <person name="Pu J."/>
            <person name="Ye C."/>
            <person name="Xu J."/>
        </authorList>
    </citation>
    <scope>NUCLEOTIDE SEQUENCE [LARGE SCALE GENOMIC DNA]</scope>
    <source>
        <strain evidence="1 2">TA 26</strain>
    </source>
</reference>